<dbReference type="EMBL" id="MGEH01000018">
    <property type="protein sequence ID" value="OGL79073.1"/>
    <property type="molecule type" value="Genomic_DNA"/>
</dbReference>
<accession>A0A1F7ULB4</accession>
<comment type="caution">
    <text evidence="2">The sequence shown here is derived from an EMBL/GenBank/DDBJ whole genome shotgun (WGS) entry which is preliminary data.</text>
</comment>
<reference evidence="2 3" key="1">
    <citation type="journal article" date="2016" name="Nat. Commun.">
        <title>Thousands of microbial genomes shed light on interconnected biogeochemical processes in an aquifer system.</title>
        <authorList>
            <person name="Anantharaman K."/>
            <person name="Brown C.T."/>
            <person name="Hug L.A."/>
            <person name="Sharon I."/>
            <person name="Castelle C.J."/>
            <person name="Probst A.J."/>
            <person name="Thomas B.C."/>
            <person name="Singh A."/>
            <person name="Wilkins M.J."/>
            <person name="Karaoz U."/>
            <person name="Brodie E.L."/>
            <person name="Williams K.H."/>
            <person name="Hubbard S.S."/>
            <person name="Banfield J.F."/>
        </authorList>
    </citation>
    <scope>NUCLEOTIDE SEQUENCE [LARGE SCALE GENOMIC DNA]</scope>
</reference>
<sequence length="71" mass="7957">MKYLMVIAIAVMAVFHFFPSTEKAAVVVGKETAHAFSGRVSDVEWIETDSCPPWCENGCYRANFHVAKMCK</sequence>
<organism evidence="2 3">
    <name type="scientific">Candidatus Uhrbacteria bacterium RIFCSPHIGHO2_12_FULL_60_25</name>
    <dbReference type="NCBI Taxonomy" id="1802399"/>
    <lineage>
        <taxon>Bacteria</taxon>
        <taxon>Candidatus Uhriibacteriota</taxon>
    </lineage>
</organism>
<evidence type="ECO:0000313" key="3">
    <source>
        <dbReference type="Proteomes" id="UP000176603"/>
    </source>
</evidence>
<proteinExistence type="predicted"/>
<feature type="chain" id="PRO_5009533072" evidence="1">
    <location>
        <begin position="25"/>
        <end position="71"/>
    </location>
</feature>
<gene>
    <name evidence="2" type="ORF">A3E39_02400</name>
</gene>
<keyword evidence="1" id="KW-0732">Signal</keyword>
<dbReference type="AlphaFoldDB" id="A0A1F7ULB4"/>
<dbReference type="Proteomes" id="UP000176603">
    <property type="component" value="Unassembled WGS sequence"/>
</dbReference>
<protein>
    <submittedName>
        <fullName evidence="2">Uncharacterized protein</fullName>
    </submittedName>
</protein>
<dbReference type="STRING" id="1802399.A3E39_02400"/>
<evidence type="ECO:0000256" key="1">
    <source>
        <dbReference type="SAM" id="SignalP"/>
    </source>
</evidence>
<name>A0A1F7ULB4_9BACT</name>
<evidence type="ECO:0000313" key="2">
    <source>
        <dbReference type="EMBL" id="OGL79073.1"/>
    </source>
</evidence>
<feature type="signal peptide" evidence="1">
    <location>
        <begin position="1"/>
        <end position="24"/>
    </location>
</feature>